<dbReference type="SUPFAM" id="SSF54211">
    <property type="entry name" value="Ribosomal protein S5 domain 2-like"/>
    <property type="match status" value="1"/>
</dbReference>
<evidence type="ECO:0000256" key="6">
    <source>
        <dbReference type="PROSITE-ProRule" id="PRU00268"/>
    </source>
</evidence>
<dbReference type="PANTHER" id="PTHR13718">
    <property type="entry name" value="RIBOSOMAL S SUBUNIT"/>
    <property type="match status" value="1"/>
</dbReference>
<dbReference type="STRING" id="37546.A0A1B0GDY1"/>
<evidence type="ECO:0000256" key="5">
    <source>
        <dbReference type="ARBA" id="ARBA00035407"/>
    </source>
</evidence>
<dbReference type="GO" id="GO:0022627">
    <property type="term" value="C:cytosolic small ribosomal subunit"/>
    <property type="evidence" value="ECO:0007669"/>
    <property type="project" value="TreeGrafter"/>
</dbReference>
<dbReference type="Gene3D" id="3.30.230.10">
    <property type="match status" value="1"/>
</dbReference>
<keyword evidence="2 6" id="KW-0689">Ribosomal protein</keyword>
<reference evidence="9" key="1">
    <citation type="submission" date="2020-05" db="UniProtKB">
        <authorList>
            <consortium name="EnsemblMetazoa"/>
        </authorList>
    </citation>
    <scope>IDENTIFICATION</scope>
    <source>
        <strain evidence="9">Yale</strain>
    </source>
</reference>
<keyword evidence="10" id="KW-1185">Reference proteome</keyword>
<evidence type="ECO:0000259" key="8">
    <source>
        <dbReference type="PROSITE" id="PS50881"/>
    </source>
</evidence>
<evidence type="ECO:0000256" key="1">
    <source>
        <dbReference type="ARBA" id="ARBA00008945"/>
    </source>
</evidence>
<evidence type="ECO:0000313" key="9">
    <source>
        <dbReference type="EnsemblMetazoa" id="GMOY011505-PA"/>
    </source>
</evidence>
<protein>
    <recommendedName>
        <fullName evidence="4">Small ribosomal subunit protein uS5</fullName>
    </recommendedName>
    <alternativeName>
        <fullName evidence="5">40S ribosomal protein S2</fullName>
    </alternativeName>
</protein>
<dbReference type="InterPro" id="IPR014721">
    <property type="entry name" value="Ribsml_uS5_D2-typ_fold_subgr"/>
</dbReference>
<dbReference type="Pfam" id="PF03719">
    <property type="entry name" value="Ribosomal_S5_C"/>
    <property type="match status" value="1"/>
</dbReference>
<accession>A0A1B0GDY1</accession>
<dbReference type="VEuPathDB" id="VectorBase:GMOY011505"/>
<dbReference type="PhylomeDB" id="A0A1B0GDY1"/>
<dbReference type="GO" id="GO:0006412">
    <property type="term" value="P:translation"/>
    <property type="evidence" value="ECO:0007669"/>
    <property type="project" value="InterPro"/>
</dbReference>
<dbReference type="Pfam" id="PF00333">
    <property type="entry name" value="Ribosomal_S5"/>
    <property type="match status" value="1"/>
</dbReference>
<comment type="similarity">
    <text evidence="1 7">Belongs to the universal ribosomal protein uS5 family.</text>
</comment>
<dbReference type="InterPro" id="IPR013810">
    <property type="entry name" value="Ribosomal_uS5_N"/>
</dbReference>
<dbReference type="InterPro" id="IPR005324">
    <property type="entry name" value="Ribosomal_uS5_C"/>
</dbReference>
<dbReference type="AlphaFoldDB" id="A0A1B0GDY1"/>
<evidence type="ECO:0000256" key="2">
    <source>
        <dbReference type="ARBA" id="ARBA00022980"/>
    </source>
</evidence>
<keyword evidence="3 6" id="KW-0687">Ribonucleoprotein</keyword>
<dbReference type="Gene3D" id="3.30.160.20">
    <property type="match status" value="1"/>
</dbReference>
<evidence type="ECO:0000256" key="3">
    <source>
        <dbReference type="ARBA" id="ARBA00023274"/>
    </source>
</evidence>
<proteinExistence type="inferred from homology"/>
<evidence type="ECO:0000256" key="7">
    <source>
        <dbReference type="RuleBase" id="RU003823"/>
    </source>
</evidence>
<dbReference type="Proteomes" id="UP000092444">
    <property type="component" value="Unassembled WGS sequence"/>
</dbReference>
<organism evidence="9 10">
    <name type="scientific">Glossina morsitans morsitans</name>
    <name type="common">Savannah tsetse fly</name>
    <dbReference type="NCBI Taxonomy" id="37546"/>
    <lineage>
        <taxon>Eukaryota</taxon>
        <taxon>Metazoa</taxon>
        <taxon>Ecdysozoa</taxon>
        <taxon>Arthropoda</taxon>
        <taxon>Hexapoda</taxon>
        <taxon>Insecta</taxon>
        <taxon>Pterygota</taxon>
        <taxon>Neoptera</taxon>
        <taxon>Endopterygota</taxon>
        <taxon>Diptera</taxon>
        <taxon>Brachycera</taxon>
        <taxon>Muscomorpha</taxon>
        <taxon>Hippoboscoidea</taxon>
        <taxon>Glossinidae</taxon>
        <taxon>Glossina</taxon>
    </lineage>
</organism>
<dbReference type="InterPro" id="IPR020568">
    <property type="entry name" value="Ribosomal_Su5_D2-typ_SF"/>
</dbReference>
<dbReference type="PANTHER" id="PTHR13718:SF4">
    <property type="entry name" value="40S RIBOSOMAL PROTEIN S2"/>
    <property type="match status" value="1"/>
</dbReference>
<dbReference type="EnsemblMetazoa" id="GMOY011505-RA">
    <property type="protein sequence ID" value="GMOY011505-PA"/>
    <property type="gene ID" value="GMOY011505"/>
</dbReference>
<dbReference type="EMBL" id="CCAG010012073">
    <property type="status" value="NOT_ANNOTATED_CDS"/>
    <property type="molecule type" value="Genomic_DNA"/>
</dbReference>
<evidence type="ECO:0000313" key="10">
    <source>
        <dbReference type="Proteomes" id="UP000092444"/>
    </source>
</evidence>
<dbReference type="FunFam" id="3.30.230.10:FF:000004">
    <property type="entry name" value="40S ribosomal protein S2"/>
    <property type="match status" value="1"/>
</dbReference>
<sequence>MSVQRQTRAGQRMRFNAFVSTGDYNGKLVFVTKCALKQLCLSVTMTAILVWVLNATKTTGKCGAASVLSTPPPHGTGIVTAPVRRKLLMMAGVEDCYTSARGLTGTVGNFAQATYVAITRTYAYLTPNL</sequence>
<dbReference type="PROSITE" id="PS50881">
    <property type="entry name" value="S5_DSRBD"/>
    <property type="match status" value="1"/>
</dbReference>
<dbReference type="GO" id="GO:0003723">
    <property type="term" value="F:RNA binding"/>
    <property type="evidence" value="ECO:0007669"/>
    <property type="project" value="InterPro"/>
</dbReference>
<dbReference type="InterPro" id="IPR000851">
    <property type="entry name" value="Ribosomal_uS5"/>
</dbReference>
<dbReference type="GO" id="GO:0003735">
    <property type="term" value="F:structural constituent of ribosome"/>
    <property type="evidence" value="ECO:0007669"/>
    <property type="project" value="UniProtKB-UniRule"/>
</dbReference>
<name>A0A1B0GDY1_GLOMM</name>
<evidence type="ECO:0000256" key="4">
    <source>
        <dbReference type="ARBA" id="ARBA00035255"/>
    </source>
</evidence>
<feature type="domain" description="S5 DRBM" evidence="8">
    <location>
        <begin position="1"/>
        <end position="43"/>
    </location>
</feature>